<dbReference type="AlphaFoldDB" id="A0A7X1FSE7"/>
<dbReference type="InterPro" id="IPR005625">
    <property type="entry name" value="PepSY-ass_TM"/>
</dbReference>
<evidence type="ECO:0000313" key="2">
    <source>
        <dbReference type="EMBL" id="MBC2666100.1"/>
    </source>
</evidence>
<evidence type="ECO:0000313" key="3">
    <source>
        <dbReference type="Proteomes" id="UP000566813"/>
    </source>
</evidence>
<keyword evidence="1" id="KW-0812">Transmembrane</keyword>
<feature type="transmembrane region" description="Helical" evidence="1">
    <location>
        <begin position="364"/>
        <end position="385"/>
    </location>
</feature>
<dbReference type="Pfam" id="PF03929">
    <property type="entry name" value="PepSY_TM"/>
    <property type="match status" value="1"/>
</dbReference>
<proteinExistence type="predicted"/>
<evidence type="ECO:0000256" key="1">
    <source>
        <dbReference type="SAM" id="Phobius"/>
    </source>
</evidence>
<feature type="transmembrane region" description="Helical" evidence="1">
    <location>
        <begin position="171"/>
        <end position="191"/>
    </location>
</feature>
<reference evidence="2 3" key="1">
    <citation type="submission" date="2020-08" db="EMBL/GenBank/DDBJ databases">
        <title>The genome sequence of type strain Novosphingobium flavum NBRC 111647.</title>
        <authorList>
            <person name="Liu Y."/>
        </authorList>
    </citation>
    <scope>NUCLEOTIDE SEQUENCE [LARGE SCALE GENOMIC DNA]</scope>
    <source>
        <strain evidence="2 3">NBRC 111647</strain>
    </source>
</reference>
<sequence>MLRWHRLCALLTALLVVHIIWTGTGIQLADMRALVTHAPATDPDMEKMWQHHAGPPNFLVRQAPDFAAAPLPGGIDYASELEKTAALGRKAAPGAPMKLVELRMAGTVPAGHVQMGDKHLIFDLASGTPLPEKFLPPPPLPYEFAAPRQTFKRLHRFAFIPIGSWSTTFDLISGIALAILTVTGFIHYYRVYRARAKMKRNDLFWKGGSWWRQLHRWLSLGSAALLVWLLVTGLLLSINNVGQNIHWLIVGHPGKSPEQKDMSSPLSDGELASMASTSIDAFHRAEPDTALKVLRLRYFAGYAQGVIVAADADTTQLVFNAKTGARMTMSEPGYPDVGYVFEWEGNQVLKRLHRGDSLGMAGRWLITLGALAMCYLAISGLVMYYQDWTRRRRTGRGALIWK</sequence>
<keyword evidence="3" id="KW-1185">Reference proteome</keyword>
<dbReference type="PANTHER" id="PTHR34219:SF3">
    <property type="entry name" value="BLL7967 PROTEIN"/>
    <property type="match status" value="1"/>
</dbReference>
<name>A0A7X1FSE7_9SPHN</name>
<accession>A0A7X1FSE7</accession>
<dbReference type="PANTHER" id="PTHR34219">
    <property type="entry name" value="IRON-REGULATED INNER MEMBRANE PROTEIN-RELATED"/>
    <property type="match status" value="1"/>
</dbReference>
<keyword evidence="1" id="KW-1133">Transmembrane helix</keyword>
<feature type="transmembrane region" description="Helical" evidence="1">
    <location>
        <begin position="217"/>
        <end position="238"/>
    </location>
</feature>
<comment type="caution">
    <text evidence="2">The sequence shown here is derived from an EMBL/GenBank/DDBJ whole genome shotgun (WGS) entry which is preliminary data.</text>
</comment>
<keyword evidence="1" id="KW-0472">Membrane</keyword>
<protein>
    <submittedName>
        <fullName evidence="2">PepSY domain-containing protein</fullName>
    </submittedName>
</protein>
<organism evidence="2 3">
    <name type="scientific">Novosphingobium flavum</name>
    <dbReference type="NCBI Taxonomy" id="1778672"/>
    <lineage>
        <taxon>Bacteria</taxon>
        <taxon>Pseudomonadati</taxon>
        <taxon>Pseudomonadota</taxon>
        <taxon>Alphaproteobacteria</taxon>
        <taxon>Sphingomonadales</taxon>
        <taxon>Sphingomonadaceae</taxon>
        <taxon>Novosphingobium</taxon>
    </lineage>
</organism>
<dbReference type="Proteomes" id="UP000566813">
    <property type="component" value="Unassembled WGS sequence"/>
</dbReference>
<dbReference type="RefSeq" id="WP_185664405.1">
    <property type="nucleotide sequence ID" value="NZ_JACLAW010000008.1"/>
</dbReference>
<gene>
    <name evidence="2" type="ORF">H7F51_11285</name>
</gene>
<dbReference type="EMBL" id="JACLAW010000008">
    <property type="protein sequence ID" value="MBC2666100.1"/>
    <property type="molecule type" value="Genomic_DNA"/>
</dbReference>